<proteinExistence type="inferred from homology"/>
<comment type="similarity">
    <text evidence="1">Belongs to the LysR transcriptional regulatory family.</text>
</comment>
<keyword evidence="4" id="KW-0010">Activator</keyword>
<evidence type="ECO:0000313" key="7">
    <source>
        <dbReference type="EMBL" id="QCB27976.1"/>
    </source>
</evidence>
<name>A0A4P7QG90_9CORY</name>
<evidence type="ECO:0000259" key="6">
    <source>
        <dbReference type="Pfam" id="PF03466"/>
    </source>
</evidence>
<dbReference type="SUPFAM" id="SSF53850">
    <property type="entry name" value="Periplasmic binding protein-like II"/>
    <property type="match status" value="1"/>
</dbReference>
<organism evidence="7 8">
    <name type="scientific">Corynebacterium endometrii</name>
    <dbReference type="NCBI Taxonomy" id="2488819"/>
    <lineage>
        <taxon>Bacteria</taxon>
        <taxon>Bacillati</taxon>
        <taxon>Actinomycetota</taxon>
        <taxon>Actinomycetes</taxon>
        <taxon>Mycobacteriales</taxon>
        <taxon>Corynebacteriaceae</taxon>
        <taxon>Corynebacterium</taxon>
    </lineage>
</organism>
<dbReference type="GO" id="GO:0003700">
    <property type="term" value="F:DNA-binding transcription factor activity"/>
    <property type="evidence" value="ECO:0007669"/>
    <property type="project" value="TreeGrafter"/>
</dbReference>
<dbReference type="Proteomes" id="UP000296352">
    <property type="component" value="Chromosome"/>
</dbReference>
<gene>
    <name evidence="7" type="primary">cbl</name>
    <name evidence="7" type="ORF">CENDO_03410</name>
</gene>
<dbReference type="Pfam" id="PF03466">
    <property type="entry name" value="LysR_substrate"/>
    <property type="match status" value="1"/>
</dbReference>
<evidence type="ECO:0000256" key="3">
    <source>
        <dbReference type="ARBA" id="ARBA00023125"/>
    </source>
</evidence>
<dbReference type="PANTHER" id="PTHR30346:SF0">
    <property type="entry name" value="HCA OPERON TRANSCRIPTIONAL ACTIVATOR HCAR"/>
    <property type="match status" value="1"/>
</dbReference>
<dbReference type="EMBL" id="CP039247">
    <property type="protein sequence ID" value="QCB27976.1"/>
    <property type="molecule type" value="Genomic_DNA"/>
</dbReference>
<dbReference type="KEGG" id="cee:CENDO_03410"/>
<keyword evidence="5" id="KW-0804">Transcription</keyword>
<keyword evidence="2" id="KW-0805">Transcription regulation</keyword>
<feature type="domain" description="LysR substrate-binding" evidence="6">
    <location>
        <begin position="41"/>
        <end position="242"/>
    </location>
</feature>
<keyword evidence="8" id="KW-1185">Reference proteome</keyword>
<dbReference type="GO" id="GO:0032993">
    <property type="term" value="C:protein-DNA complex"/>
    <property type="evidence" value="ECO:0007669"/>
    <property type="project" value="TreeGrafter"/>
</dbReference>
<evidence type="ECO:0000256" key="2">
    <source>
        <dbReference type="ARBA" id="ARBA00023015"/>
    </source>
</evidence>
<evidence type="ECO:0000256" key="4">
    <source>
        <dbReference type="ARBA" id="ARBA00023159"/>
    </source>
</evidence>
<evidence type="ECO:0000256" key="5">
    <source>
        <dbReference type="ARBA" id="ARBA00023163"/>
    </source>
</evidence>
<dbReference type="PANTHER" id="PTHR30346">
    <property type="entry name" value="TRANSCRIPTIONAL DUAL REGULATOR HCAR-RELATED"/>
    <property type="match status" value="1"/>
</dbReference>
<dbReference type="Gene3D" id="3.40.190.10">
    <property type="entry name" value="Periplasmic binding protein-like II"/>
    <property type="match status" value="2"/>
</dbReference>
<dbReference type="AlphaFoldDB" id="A0A4P7QG90"/>
<dbReference type="InterPro" id="IPR005119">
    <property type="entry name" value="LysR_subst-bd"/>
</dbReference>
<keyword evidence="3" id="KW-0238">DNA-binding</keyword>
<dbReference type="GO" id="GO:0003677">
    <property type="term" value="F:DNA binding"/>
    <property type="evidence" value="ECO:0007669"/>
    <property type="project" value="UniProtKB-KW"/>
</dbReference>
<evidence type="ECO:0000313" key="8">
    <source>
        <dbReference type="Proteomes" id="UP000296352"/>
    </source>
</evidence>
<accession>A0A4P7QG90</accession>
<protein>
    <submittedName>
        <fullName evidence="7">HTH-type transcriptional regulator cbl</fullName>
    </submittedName>
</protein>
<reference evidence="7 8" key="1">
    <citation type="submission" date="2019-04" db="EMBL/GenBank/DDBJ databases">
        <title>Corynebacterium endometrii sp. nov., isolated from the uterus of a cow with endometritis.</title>
        <authorList>
            <person name="Ballas P."/>
            <person name="Ruckert C."/>
            <person name="Wagener K."/>
            <person name="Drillich M."/>
            <person name="Kaempfer P."/>
            <person name="Busse H.-J."/>
            <person name="Ehling-Schulz M."/>
        </authorList>
    </citation>
    <scope>NUCLEOTIDE SEQUENCE [LARGE SCALE GENOMIC DNA]</scope>
    <source>
        <strain evidence="7 8">LMM-1653</strain>
    </source>
</reference>
<evidence type="ECO:0000256" key="1">
    <source>
        <dbReference type="ARBA" id="ARBA00009437"/>
    </source>
</evidence>
<sequence>MRERSKGVQLTDEGRAALVQARDILRRVTTLPALAGFHAQRPTTLRLGIFGASSALVLPAVARYFAELTPPVPVEFKDGSLDELAELMNQGELDVVVGFLNQLAPGLKALPIMHVTPGLIVPPGHPLAQRSRIRLADLADEKLVLLRLEPAYTIIKRLLDSRGVGHTVRAAYRSVENIKSAVAAGQAVGLLYSIGPDLRNAEGQPLSVIAIEDLELDNALSIMIPDFMEPAPVLDNLAEAVRTITLGSPHTRLVDPSEYQWVRRPLE</sequence>